<feature type="domain" description="Peptidase S9 prolyl oligopeptidase catalytic" evidence="2">
    <location>
        <begin position="137"/>
        <end position="348"/>
    </location>
</feature>
<dbReference type="PANTHER" id="PTHR22946:SF9">
    <property type="entry name" value="POLYKETIDE TRANSFERASE AF380"/>
    <property type="match status" value="1"/>
</dbReference>
<dbReference type="EMBL" id="LCKQ01000004">
    <property type="protein sequence ID" value="KKU04091.1"/>
    <property type="molecule type" value="Genomic_DNA"/>
</dbReference>
<dbReference type="GO" id="GO:0006508">
    <property type="term" value="P:proteolysis"/>
    <property type="evidence" value="ECO:0007669"/>
    <property type="project" value="InterPro"/>
</dbReference>
<dbReference type="InterPro" id="IPR029058">
    <property type="entry name" value="AB_hydrolase_fold"/>
</dbReference>
<dbReference type="Proteomes" id="UP000034086">
    <property type="component" value="Unassembled WGS sequence"/>
</dbReference>
<evidence type="ECO:0000313" key="4">
    <source>
        <dbReference type="Proteomes" id="UP000034086"/>
    </source>
</evidence>
<keyword evidence="1" id="KW-0378">Hydrolase</keyword>
<dbReference type="Gene3D" id="3.40.50.1820">
    <property type="entry name" value="alpha/beta hydrolase"/>
    <property type="match status" value="1"/>
</dbReference>
<dbReference type="PATRIC" id="fig|1618598.3.peg.147"/>
<organism evidence="3 4">
    <name type="scientific">Candidatus Woesebacteria bacterium GW2011_GWE1_45_18</name>
    <dbReference type="NCBI Taxonomy" id="1618598"/>
    <lineage>
        <taxon>Bacteria</taxon>
        <taxon>Candidatus Woeseibacteriota</taxon>
    </lineage>
</organism>
<dbReference type="SUPFAM" id="SSF53474">
    <property type="entry name" value="alpha/beta-Hydrolases"/>
    <property type="match status" value="1"/>
</dbReference>
<dbReference type="InterPro" id="IPR050261">
    <property type="entry name" value="FrsA_esterase"/>
</dbReference>
<name>A0A0G1M7A0_9BACT</name>
<dbReference type="Pfam" id="PF00326">
    <property type="entry name" value="Peptidase_S9"/>
    <property type="match status" value="1"/>
</dbReference>
<dbReference type="GO" id="GO:0008236">
    <property type="term" value="F:serine-type peptidase activity"/>
    <property type="evidence" value="ECO:0007669"/>
    <property type="project" value="InterPro"/>
</dbReference>
<accession>A0A0G1M7A0</accession>
<evidence type="ECO:0000259" key="2">
    <source>
        <dbReference type="Pfam" id="PF00326"/>
    </source>
</evidence>
<dbReference type="PANTHER" id="PTHR22946">
    <property type="entry name" value="DIENELACTONE HYDROLASE DOMAIN-CONTAINING PROTEIN-RELATED"/>
    <property type="match status" value="1"/>
</dbReference>
<evidence type="ECO:0000313" key="3">
    <source>
        <dbReference type="EMBL" id="KKU04091.1"/>
    </source>
</evidence>
<gene>
    <name evidence="3" type="ORF">UX03_C0004G0026</name>
</gene>
<evidence type="ECO:0000256" key="1">
    <source>
        <dbReference type="ARBA" id="ARBA00022801"/>
    </source>
</evidence>
<sequence length="348" mass="38941">MLMFQKLFLLVLILAIVLAARSFVNKEGGANLSSVIEENLGGLIEEKDVHPLQIAEMRKKEYPGSEIVVEQELANGSNYKRYIASYKSEGLKIYGLLMVPQGAPPDGGFPAIIFNHGYISPEVYSTTEKYVAYQDGFARNDYVVFKPDYRGHGNSEGKPEGAYYSTAYTTDVLNAVASIQKLPDVNPEKIGMWGHSMGGHITLRSMVVTNDIKAGVIWAGVVASYEEMAENWRRDRPWRPSTRETESFRPTRQQLTDKYGDWETNPDFWDSISPIKFVADISGPVALHHGAADESVPWEFSESLKNALEKEGKEVEYYTYQGAGHNLSGNAFGSAMSRSIDFFDKYLK</sequence>
<proteinExistence type="predicted"/>
<dbReference type="AlphaFoldDB" id="A0A0G1M7A0"/>
<protein>
    <recommendedName>
        <fullName evidence="2">Peptidase S9 prolyl oligopeptidase catalytic domain-containing protein</fullName>
    </recommendedName>
</protein>
<dbReference type="InterPro" id="IPR001375">
    <property type="entry name" value="Peptidase_S9_cat"/>
</dbReference>
<reference evidence="3 4" key="1">
    <citation type="journal article" date="2015" name="Nature">
        <title>rRNA introns, odd ribosomes, and small enigmatic genomes across a large radiation of phyla.</title>
        <authorList>
            <person name="Brown C.T."/>
            <person name="Hug L.A."/>
            <person name="Thomas B.C."/>
            <person name="Sharon I."/>
            <person name="Castelle C.J."/>
            <person name="Singh A."/>
            <person name="Wilkins M.J."/>
            <person name="Williams K.H."/>
            <person name="Banfield J.F."/>
        </authorList>
    </citation>
    <scope>NUCLEOTIDE SEQUENCE [LARGE SCALE GENOMIC DNA]</scope>
</reference>
<comment type="caution">
    <text evidence="3">The sequence shown here is derived from an EMBL/GenBank/DDBJ whole genome shotgun (WGS) entry which is preliminary data.</text>
</comment>
<dbReference type="GO" id="GO:0052689">
    <property type="term" value="F:carboxylic ester hydrolase activity"/>
    <property type="evidence" value="ECO:0007669"/>
    <property type="project" value="UniProtKB-ARBA"/>
</dbReference>